<dbReference type="Proteomes" id="UP000076574">
    <property type="component" value="Unassembled WGS sequence"/>
</dbReference>
<accession>A0A164ATX8</accession>
<keyword evidence="1" id="KW-1133">Transmembrane helix</keyword>
<evidence type="ECO:0000256" key="1">
    <source>
        <dbReference type="SAM" id="Phobius"/>
    </source>
</evidence>
<dbReference type="EMBL" id="LVYV01000001">
    <property type="protein sequence ID" value="KZD25299.1"/>
    <property type="molecule type" value="Genomic_DNA"/>
</dbReference>
<evidence type="ECO:0000313" key="4">
    <source>
        <dbReference type="EMBL" id="KZD25299.1"/>
    </source>
</evidence>
<dbReference type="InterPro" id="IPR018705">
    <property type="entry name" value="DUF2134_membrane"/>
</dbReference>
<protein>
    <submittedName>
        <fullName evidence="4">Uncharacterized protein</fullName>
    </submittedName>
</protein>
<feature type="domain" description="DUF2134" evidence="2">
    <location>
        <begin position="65"/>
        <end position="147"/>
    </location>
</feature>
<comment type="caution">
    <text evidence="4">The sequence shown here is derived from an EMBL/GenBank/DDBJ whole genome shotgun (WGS) entry which is preliminary data.</text>
</comment>
<dbReference type="STRING" id="943830.A4A58_02285"/>
<evidence type="ECO:0000259" key="3">
    <source>
        <dbReference type="Pfam" id="PF13400"/>
    </source>
</evidence>
<dbReference type="Pfam" id="PF13400">
    <property type="entry name" value="Tad"/>
    <property type="match status" value="1"/>
</dbReference>
<dbReference type="Pfam" id="PF09977">
    <property type="entry name" value="Tad_C"/>
    <property type="match status" value="1"/>
</dbReference>
<feature type="transmembrane region" description="Helical" evidence="1">
    <location>
        <begin position="20"/>
        <end position="38"/>
    </location>
</feature>
<keyword evidence="5" id="KW-1185">Reference proteome</keyword>
<name>A0A164ATX8_9BRAD</name>
<evidence type="ECO:0000259" key="2">
    <source>
        <dbReference type="Pfam" id="PF09977"/>
    </source>
</evidence>
<reference evidence="4 5" key="1">
    <citation type="submission" date="2016-03" db="EMBL/GenBank/DDBJ databases">
        <title>Microsymbionts genomes from the relict species Vavilovia formosa (Stev.) Fed.</title>
        <authorList>
            <person name="Kopat V."/>
            <person name="Chirak E."/>
            <person name="Kimeklis A."/>
            <person name="Andronov E."/>
        </authorList>
    </citation>
    <scope>NUCLEOTIDE SEQUENCE [LARGE SCALE GENOMIC DNA]</scope>
    <source>
        <strain evidence="4 5">Vaf07</strain>
    </source>
</reference>
<gene>
    <name evidence="4" type="ORF">A4A58_02285</name>
</gene>
<evidence type="ECO:0000313" key="5">
    <source>
        <dbReference type="Proteomes" id="UP000076574"/>
    </source>
</evidence>
<sequence>MEPMRALLKRFRTDQRGNIAIMSAGGMILAVCCAALGVDIGTIAADRRKTQAATDLAAIVAASNLSNATNAAKAAVISNNYPASALVGVELGTYTANSAVAAQSRFVTPATGTANAARVSLQTATPLYFSHFFTGSNNFTIKTTATATTTAIASFSIGSRLASLNGGLLNSVLGSMLGTTLSLSVMDYNALLGARIDAFTFLSALATRVGLTGVTYDTLLKSNIKIGDVLAAALSAQQATNGSGTATTALSTISQASASVTTKIAPGKLIDAGPYANLIVGVKPKDGVSISLYDLLQATAGMANGTNQIATSVNLGLPGIASASLTATIGARPQGSGWIAVGTQGVSVHTAQTRVLLSIQLIGSGSASLVNLPVYVEVASGTATLNKVSCGYPNVNTSSVTLGVTPGIVDAWIGNVTVADLNNVTTKPNPGPAPLVNLLGIPIVTAKAHAGMGNTTPVSVNFSYSDITSQTKKTVNTTNFTSSLTGSLLGDLNISVLGLGLVIPGLGGLVTSIISGATSSIDQLLAATLASLGVGIGQADVWVSGIRCDGAVLVN</sequence>
<proteinExistence type="predicted"/>
<dbReference type="InterPro" id="IPR028087">
    <property type="entry name" value="Tad_N"/>
</dbReference>
<organism evidence="4 5">
    <name type="scientific">Tardiphaga robiniae</name>
    <dbReference type="NCBI Taxonomy" id="943830"/>
    <lineage>
        <taxon>Bacteria</taxon>
        <taxon>Pseudomonadati</taxon>
        <taxon>Pseudomonadota</taxon>
        <taxon>Alphaproteobacteria</taxon>
        <taxon>Hyphomicrobiales</taxon>
        <taxon>Nitrobacteraceae</taxon>
        <taxon>Tardiphaga</taxon>
    </lineage>
</organism>
<dbReference type="AlphaFoldDB" id="A0A164ATX8"/>
<keyword evidence="1" id="KW-0472">Membrane</keyword>
<feature type="domain" description="Putative Flp pilus-assembly TadG-like N-terminal" evidence="3">
    <location>
        <begin position="17"/>
        <end position="63"/>
    </location>
</feature>
<keyword evidence="1" id="KW-0812">Transmembrane</keyword>